<keyword evidence="8 12" id="KW-1133">Transmembrane helix</keyword>
<evidence type="ECO:0000256" key="1">
    <source>
        <dbReference type="ARBA" id="ARBA00004533"/>
    </source>
</evidence>
<keyword evidence="6" id="KW-0997">Cell inner membrane</keyword>
<dbReference type="GO" id="GO:0005886">
    <property type="term" value="C:plasma membrane"/>
    <property type="evidence" value="ECO:0007669"/>
    <property type="project" value="UniProtKB-SubCell"/>
</dbReference>
<dbReference type="PANTHER" id="PTHR30151:SF7">
    <property type="entry name" value="NITRATE IMPORT PERMEASE PROTEIN NRTB"/>
    <property type="match status" value="1"/>
</dbReference>
<gene>
    <name evidence="14" type="primary">ntrB</name>
    <name evidence="14" type="ORF">CHU95_12225</name>
</gene>
<evidence type="ECO:0000256" key="12">
    <source>
        <dbReference type="RuleBase" id="RU363032"/>
    </source>
</evidence>
<dbReference type="GO" id="GO:0015112">
    <property type="term" value="F:nitrate transmembrane transporter activity"/>
    <property type="evidence" value="ECO:0007669"/>
    <property type="project" value="InterPro"/>
</dbReference>
<dbReference type="RefSeq" id="WP_094456622.1">
    <property type="nucleotide sequence ID" value="NZ_NOXU01000029.1"/>
</dbReference>
<feature type="transmembrane region" description="Helical" evidence="12">
    <location>
        <begin position="135"/>
        <end position="155"/>
    </location>
</feature>
<organism evidence="14 15">
    <name type="scientific">Niveispirillum lacus</name>
    <dbReference type="NCBI Taxonomy" id="1981099"/>
    <lineage>
        <taxon>Bacteria</taxon>
        <taxon>Pseudomonadati</taxon>
        <taxon>Pseudomonadota</taxon>
        <taxon>Alphaproteobacteria</taxon>
        <taxon>Rhodospirillales</taxon>
        <taxon>Azospirillaceae</taxon>
        <taxon>Niveispirillum</taxon>
    </lineage>
</organism>
<protein>
    <submittedName>
        <fullName evidence="14">Nitrate ABC transporter, permease protein</fullName>
    </submittedName>
</protein>
<dbReference type="InterPro" id="IPR005889">
    <property type="entry name" value="NtrB"/>
</dbReference>
<comment type="caution">
    <text evidence="14">The sequence shown here is derived from an EMBL/GenBank/DDBJ whole genome shotgun (WGS) entry which is preliminary data.</text>
</comment>
<comment type="subcellular location">
    <subcellularLocation>
        <location evidence="1">Cell inner membrane</location>
    </subcellularLocation>
    <subcellularLocation>
        <location evidence="2 12">Cell membrane</location>
        <topology evidence="2 12">Multi-pass membrane protein</topology>
    </subcellularLocation>
</comment>
<keyword evidence="4 12" id="KW-0813">Transport</keyword>
<dbReference type="Gene3D" id="1.10.3720.10">
    <property type="entry name" value="MetI-like"/>
    <property type="match status" value="1"/>
</dbReference>
<keyword evidence="9" id="KW-0406">Ion transport</keyword>
<evidence type="ECO:0000256" key="4">
    <source>
        <dbReference type="ARBA" id="ARBA00022448"/>
    </source>
</evidence>
<name>A0A255YY96_9PROT</name>
<feature type="transmembrane region" description="Helical" evidence="12">
    <location>
        <begin position="226"/>
        <end position="248"/>
    </location>
</feature>
<dbReference type="CDD" id="cd06261">
    <property type="entry name" value="TM_PBP2"/>
    <property type="match status" value="1"/>
</dbReference>
<keyword evidence="7 12" id="KW-0812">Transmembrane</keyword>
<evidence type="ECO:0000256" key="9">
    <source>
        <dbReference type="ARBA" id="ARBA00023065"/>
    </source>
</evidence>
<dbReference type="PANTHER" id="PTHR30151">
    <property type="entry name" value="ALKANE SULFONATE ABC TRANSPORTER-RELATED, MEMBRANE SUBUNIT"/>
    <property type="match status" value="1"/>
</dbReference>
<dbReference type="Pfam" id="PF00528">
    <property type="entry name" value="BPD_transp_1"/>
    <property type="match status" value="1"/>
</dbReference>
<dbReference type="EMBL" id="NOXU01000029">
    <property type="protein sequence ID" value="OYQ34213.1"/>
    <property type="molecule type" value="Genomic_DNA"/>
</dbReference>
<evidence type="ECO:0000256" key="3">
    <source>
        <dbReference type="ARBA" id="ARBA00009306"/>
    </source>
</evidence>
<evidence type="ECO:0000313" key="15">
    <source>
        <dbReference type="Proteomes" id="UP000216998"/>
    </source>
</evidence>
<keyword evidence="15" id="KW-1185">Reference proteome</keyword>
<evidence type="ECO:0000313" key="14">
    <source>
        <dbReference type="EMBL" id="OYQ34213.1"/>
    </source>
</evidence>
<dbReference type="SUPFAM" id="SSF161098">
    <property type="entry name" value="MetI-like"/>
    <property type="match status" value="1"/>
</dbReference>
<sequence>MSTISENSAVGRVQGGGGLSALAATLHTTLDRARSKLFDLLPLIVALVTLLGIWELACRGAGSSLPPPSRVVSETWELIINPFFDNGGVDKGLFWHLAASLERVAIGFTLSAITGIALGVLIGQSSLAYRGLDPIFQVLRTVPPLAWLPISLAAFRQADPSAIFVIFITSIWPIILNTAVGVRQIPQDYRNVARVLRLSPLEFFFRIMLPSSVPFIFTGLKIGIGLSWLAIVAAEMLIGGVGIGFFIWDAWNSSLMSEIILALVYVGLVGFILDRVITVIGNRVAGRKVG</sequence>
<feature type="transmembrane region" description="Helical" evidence="12">
    <location>
        <begin position="37"/>
        <end position="57"/>
    </location>
</feature>
<evidence type="ECO:0000256" key="2">
    <source>
        <dbReference type="ARBA" id="ARBA00004651"/>
    </source>
</evidence>
<dbReference type="PROSITE" id="PS50928">
    <property type="entry name" value="ABC_TM1"/>
    <property type="match status" value="1"/>
</dbReference>
<dbReference type="AlphaFoldDB" id="A0A255YY96"/>
<evidence type="ECO:0000256" key="10">
    <source>
        <dbReference type="ARBA" id="ARBA00023136"/>
    </source>
</evidence>
<evidence type="ECO:0000256" key="11">
    <source>
        <dbReference type="ARBA" id="ARBA00056719"/>
    </source>
</evidence>
<proteinExistence type="inferred from homology"/>
<evidence type="ECO:0000256" key="5">
    <source>
        <dbReference type="ARBA" id="ARBA00022475"/>
    </source>
</evidence>
<comment type="function">
    <text evidence="11">Probably part of an ABC transporter complex. Probably responsible for the translocation of the substrate across the membrane.</text>
</comment>
<dbReference type="OrthoDB" id="8138334at2"/>
<comment type="similarity">
    <text evidence="3 12">Belongs to the binding-protein-dependent transport system permease family.</text>
</comment>
<dbReference type="InterPro" id="IPR000515">
    <property type="entry name" value="MetI-like"/>
</dbReference>
<dbReference type="InterPro" id="IPR035906">
    <property type="entry name" value="MetI-like_sf"/>
</dbReference>
<keyword evidence="5" id="KW-1003">Cell membrane</keyword>
<evidence type="ECO:0000256" key="6">
    <source>
        <dbReference type="ARBA" id="ARBA00022519"/>
    </source>
</evidence>
<dbReference type="NCBIfam" id="TIGR01183">
    <property type="entry name" value="ntrB"/>
    <property type="match status" value="1"/>
</dbReference>
<dbReference type="FunFam" id="1.10.3720.10:FF:000003">
    <property type="entry name" value="Aliphatic sulfonate ABC transporter permease"/>
    <property type="match status" value="1"/>
</dbReference>
<dbReference type="GO" id="GO:0006811">
    <property type="term" value="P:monoatomic ion transport"/>
    <property type="evidence" value="ECO:0007669"/>
    <property type="project" value="UniProtKB-KW"/>
</dbReference>
<feature type="transmembrane region" description="Helical" evidence="12">
    <location>
        <begin position="203"/>
        <end position="220"/>
    </location>
</feature>
<feature type="domain" description="ABC transmembrane type-1" evidence="13">
    <location>
        <begin position="97"/>
        <end position="281"/>
    </location>
</feature>
<dbReference type="GO" id="GO:0042918">
    <property type="term" value="P:alkanesulfonate transmembrane transport"/>
    <property type="evidence" value="ECO:0007669"/>
    <property type="project" value="UniProtKB-ARBA"/>
</dbReference>
<feature type="transmembrane region" description="Helical" evidence="12">
    <location>
        <begin position="104"/>
        <end position="123"/>
    </location>
</feature>
<feature type="transmembrane region" description="Helical" evidence="12">
    <location>
        <begin position="161"/>
        <end position="182"/>
    </location>
</feature>
<evidence type="ECO:0000256" key="7">
    <source>
        <dbReference type="ARBA" id="ARBA00022692"/>
    </source>
</evidence>
<accession>A0A255YY96</accession>
<reference evidence="14 15" key="1">
    <citation type="submission" date="2017-07" db="EMBL/GenBank/DDBJ databases">
        <title>Niveispirillum cyanobacteriorum sp. nov., isolated from cyanobacterial aggregates in a eutrophic lake.</title>
        <authorList>
            <person name="Cai H."/>
        </authorList>
    </citation>
    <scope>NUCLEOTIDE SEQUENCE [LARGE SCALE GENOMIC DNA]</scope>
    <source>
        <strain evidence="15">TH1-14</strain>
    </source>
</reference>
<dbReference type="Proteomes" id="UP000216998">
    <property type="component" value="Unassembled WGS sequence"/>
</dbReference>
<feature type="transmembrane region" description="Helical" evidence="12">
    <location>
        <begin position="260"/>
        <end position="280"/>
    </location>
</feature>
<evidence type="ECO:0000256" key="8">
    <source>
        <dbReference type="ARBA" id="ARBA00022989"/>
    </source>
</evidence>
<evidence type="ECO:0000259" key="13">
    <source>
        <dbReference type="PROSITE" id="PS50928"/>
    </source>
</evidence>
<keyword evidence="10 12" id="KW-0472">Membrane</keyword>